<name>A0A417Y6Q5_9ACTN</name>
<keyword evidence="8" id="KW-1185">Reference proteome</keyword>
<keyword evidence="4" id="KW-0804">Transcription</keyword>
<dbReference type="InterPro" id="IPR050109">
    <property type="entry name" value="HTH-type_TetR-like_transc_reg"/>
</dbReference>
<evidence type="ECO:0000259" key="6">
    <source>
        <dbReference type="PROSITE" id="PS50977"/>
    </source>
</evidence>
<dbReference type="PROSITE" id="PS50977">
    <property type="entry name" value="HTH_TETR_2"/>
    <property type="match status" value="1"/>
</dbReference>
<dbReference type="Gene3D" id="1.10.10.60">
    <property type="entry name" value="Homeodomain-like"/>
    <property type="match status" value="1"/>
</dbReference>
<evidence type="ECO:0000313" key="7">
    <source>
        <dbReference type="EMBL" id="RHW28370.1"/>
    </source>
</evidence>
<feature type="DNA-binding region" description="H-T-H motif" evidence="5">
    <location>
        <begin position="61"/>
        <end position="80"/>
    </location>
</feature>
<dbReference type="PRINTS" id="PR00455">
    <property type="entry name" value="HTHTETR"/>
</dbReference>
<organism evidence="7 8">
    <name type="scientific">Nocardioides immobilis</name>
    <dbReference type="NCBI Taxonomy" id="2049295"/>
    <lineage>
        <taxon>Bacteria</taxon>
        <taxon>Bacillati</taxon>
        <taxon>Actinomycetota</taxon>
        <taxon>Actinomycetes</taxon>
        <taxon>Propionibacteriales</taxon>
        <taxon>Nocardioidaceae</taxon>
        <taxon>Nocardioides</taxon>
    </lineage>
</organism>
<evidence type="ECO:0000256" key="5">
    <source>
        <dbReference type="PROSITE-ProRule" id="PRU00335"/>
    </source>
</evidence>
<evidence type="ECO:0000256" key="4">
    <source>
        <dbReference type="ARBA" id="ARBA00023163"/>
    </source>
</evidence>
<keyword evidence="1" id="KW-0678">Repressor</keyword>
<dbReference type="GO" id="GO:0000976">
    <property type="term" value="F:transcription cis-regulatory region binding"/>
    <property type="evidence" value="ECO:0007669"/>
    <property type="project" value="TreeGrafter"/>
</dbReference>
<sequence>MRSLWISSGTVTDYSVGWPSVPSTGKGEAMSTITAPAGGRKAQITSVAARLFNEQGFHETSMEDVAKAVGIKKPTLYHHVKSKAQIVAWIHDECVEAVGPPLESYLKSDFTASEILRRVAMDIFRLLEDRPGYLRVYFEHHRDLDPRSRSRIRKKRDEYWANVRRVIERGNESGEFNVSNPTLASMAFFGMCNWGYQWYRPGGSRSASEIGDYVCSIFLAGALAPGTDRTPDPRR</sequence>
<feature type="domain" description="HTH tetR-type" evidence="6">
    <location>
        <begin position="38"/>
        <end position="98"/>
    </location>
</feature>
<evidence type="ECO:0000256" key="2">
    <source>
        <dbReference type="ARBA" id="ARBA00023015"/>
    </source>
</evidence>
<dbReference type="InterPro" id="IPR036271">
    <property type="entry name" value="Tet_transcr_reg_TetR-rel_C_sf"/>
</dbReference>
<evidence type="ECO:0000313" key="8">
    <source>
        <dbReference type="Proteomes" id="UP000283644"/>
    </source>
</evidence>
<keyword evidence="3 5" id="KW-0238">DNA-binding</keyword>
<dbReference type="InterPro" id="IPR009057">
    <property type="entry name" value="Homeodomain-like_sf"/>
</dbReference>
<proteinExistence type="predicted"/>
<dbReference type="SUPFAM" id="SSF48498">
    <property type="entry name" value="Tetracyclin repressor-like, C-terminal domain"/>
    <property type="match status" value="1"/>
</dbReference>
<keyword evidence="2" id="KW-0805">Transcription regulation</keyword>
<evidence type="ECO:0000256" key="1">
    <source>
        <dbReference type="ARBA" id="ARBA00022491"/>
    </source>
</evidence>
<dbReference type="GO" id="GO:0003700">
    <property type="term" value="F:DNA-binding transcription factor activity"/>
    <property type="evidence" value="ECO:0007669"/>
    <property type="project" value="TreeGrafter"/>
</dbReference>
<dbReference type="PANTHER" id="PTHR30055:SF175">
    <property type="entry name" value="HTH-TYPE TRANSCRIPTIONAL REPRESSOR KSTR2"/>
    <property type="match status" value="1"/>
</dbReference>
<evidence type="ECO:0000256" key="3">
    <source>
        <dbReference type="ARBA" id="ARBA00023125"/>
    </source>
</evidence>
<comment type="caution">
    <text evidence="7">The sequence shown here is derived from an EMBL/GenBank/DDBJ whole genome shotgun (WGS) entry which is preliminary data.</text>
</comment>
<dbReference type="Pfam" id="PF00440">
    <property type="entry name" value="TetR_N"/>
    <property type="match status" value="1"/>
</dbReference>
<reference evidence="7 8" key="1">
    <citation type="submission" date="2018-09" db="EMBL/GenBank/DDBJ databases">
        <title>Genome sequencing of Nocardioides immobilis CCTCC AB 2017083 for comparison to Nocardioides silvaticus.</title>
        <authorList>
            <person name="Li C."/>
            <person name="Wang G."/>
        </authorList>
    </citation>
    <scope>NUCLEOTIDE SEQUENCE [LARGE SCALE GENOMIC DNA]</scope>
    <source>
        <strain evidence="7 8">CCTCC AB 2017083</strain>
    </source>
</reference>
<gene>
    <name evidence="7" type="ORF">D0Z08_05230</name>
</gene>
<accession>A0A417Y6Q5</accession>
<dbReference type="InterPro" id="IPR001647">
    <property type="entry name" value="HTH_TetR"/>
</dbReference>
<protein>
    <submittedName>
        <fullName evidence="7">TetR/AcrR family transcriptional regulator</fullName>
    </submittedName>
</protein>
<dbReference type="Pfam" id="PF17932">
    <property type="entry name" value="TetR_C_24"/>
    <property type="match status" value="1"/>
</dbReference>
<dbReference type="EMBL" id="QXGH01000010">
    <property type="protein sequence ID" value="RHW28370.1"/>
    <property type="molecule type" value="Genomic_DNA"/>
</dbReference>
<dbReference type="Proteomes" id="UP000283644">
    <property type="component" value="Unassembled WGS sequence"/>
</dbReference>
<dbReference type="PANTHER" id="PTHR30055">
    <property type="entry name" value="HTH-TYPE TRANSCRIPTIONAL REGULATOR RUTR"/>
    <property type="match status" value="1"/>
</dbReference>
<dbReference type="SUPFAM" id="SSF46689">
    <property type="entry name" value="Homeodomain-like"/>
    <property type="match status" value="1"/>
</dbReference>
<dbReference type="Gene3D" id="1.10.357.10">
    <property type="entry name" value="Tetracycline Repressor, domain 2"/>
    <property type="match status" value="1"/>
</dbReference>
<dbReference type="InterPro" id="IPR041490">
    <property type="entry name" value="KstR2_TetR_C"/>
</dbReference>
<dbReference type="AlphaFoldDB" id="A0A417Y6Q5"/>